<evidence type="ECO:0000313" key="3">
    <source>
        <dbReference type="EMBL" id="KAG8452815.1"/>
    </source>
</evidence>
<evidence type="ECO:0000259" key="2">
    <source>
        <dbReference type="Pfam" id="PF12287"/>
    </source>
</evidence>
<dbReference type="Pfam" id="PF12287">
    <property type="entry name" value="Caprin-1_C"/>
    <property type="match status" value="1"/>
</dbReference>
<dbReference type="AlphaFoldDB" id="A0A8T2K5N3"/>
<evidence type="ECO:0000313" key="4">
    <source>
        <dbReference type="Proteomes" id="UP000812440"/>
    </source>
</evidence>
<comment type="caution">
    <text evidence="3">The sequence shown here is derived from an EMBL/GenBank/DDBJ whole genome shotgun (WGS) entry which is preliminary data.</text>
</comment>
<dbReference type="GO" id="GO:0005737">
    <property type="term" value="C:cytoplasm"/>
    <property type="evidence" value="ECO:0007669"/>
    <property type="project" value="TreeGrafter"/>
</dbReference>
<keyword evidence="4" id="KW-1185">Reference proteome</keyword>
<dbReference type="GO" id="GO:0090263">
    <property type="term" value="P:positive regulation of canonical Wnt signaling pathway"/>
    <property type="evidence" value="ECO:0007669"/>
    <property type="project" value="TreeGrafter"/>
</dbReference>
<gene>
    <name evidence="3" type="ORF">GDO86_004562</name>
</gene>
<dbReference type="Proteomes" id="UP000812440">
    <property type="component" value="Chromosome 2"/>
</dbReference>
<dbReference type="GO" id="GO:0005102">
    <property type="term" value="F:signaling receptor binding"/>
    <property type="evidence" value="ECO:0007669"/>
    <property type="project" value="TreeGrafter"/>
</dbReference>
<dbReference type="EMBL" id="JAACNH010000002">
    <property type="protein sequence ID" value="KAG8452815.1"/>
    <property type="molecule type" value="Genomic_DNA"/>
</dbReference>
<accession>A0A8T2K5N3</accession>
<sequence>MVNKLLDCGYFENVPEPLVEIPKQEAVTEEVKIEAGTTVNSDQIKEPEPLVKCGSLPLEIPIRHCVSVELHKVQEYKVMETKYIHAEALKPWGISPEISQPEPKKWPSSPAPKQLLNSSALPTPSVKPWDPAPPQPKKWGSEPKERRDHIQKISQESKPAAAIKIYGTCLPAMKVANVLKRMEAPSSGTANGLLSQPVDRIQPNKVPPLVAAEFRSSPNLPKDPELRKQKLEALIDKIKGTYNFMQESMLDFEPSQRAVSLQLPCETKPVVPSVPKAIDPILQSEDICSIQNAEVSALTLDAKDDGIVNEILSEPDIPTPPVSVQLENASIVC</sequence>
<organism evidence="3 4">
    <name type="scientific">Hymenochirus boettgeri</name>
    <name type="common">Congo dwarf clawed frog</name>
    <dbReference type="NCBI Taxonomy" id="247094"/>
    <lineage>
        <taxon>Eukaryota</taxon>
        <taxon>Metazoa</taxon>
        <taxon>Chordata</taxon>
        <taxon>Craniata</taxon>
        <taxon>Vertebrata</taxon>
        <taxon>Euteleostomi</taxon>
        <taxon>Amphibia</taxon>
        <taxon>Batrachia</taxon>
        <taxon>Anura</taxon>
        <taxon>Pipoidea</taxon>
        <taxon>Pipidae</taxon>
        <taxon>Pipinae</taxon>
        <taxon>Hymenochirus</taxon>
    </lineage>
</organism>
<dbReference type="PANTHER" id="PTHR22922">
    <property type="entry name" value="GPI-ANCHORED PROTEIN P137"/>
    <property type="match status" value="1"/>
</dbReference>
<protein>
    <recommendedName>
        <fullName evidence="2">Cytoplasmic activation/proliferation-associated protein-1 C term domain-containing protein</fullName>
    </recommendedName>
</protein>
<dbReference type="InterPro" id="IPR022070">
    <property type="entry name" value="Caprin-1_C"/>
</dbReference>
<feature type="compositionally biased region" description="Basic and acidic residues" evidence="1">
    <location>
        <begin position="139"/>
        <end position="151"/>
    </location>
</feature>
<dbReference type="PANTHER" id="PTHR22922:SF5">
    <property type="entry name" value="CAPRIN-2"/>
    <property type="match status" value="1"/>
</dbReference>
<feature type="region of interest" description="Disordered" evidence="1">
    <location>
        <begin position="94"/>
        <end position="156"/>
    </location>
</feature>
<evidence type="ECO:0000256" key="1">
    <source>
        <dbReference type="SAM" id="MobiDB-lite"/>
    </source>
</evidence>
<dbReference type="OrthoDB" id="10062814at2759"/>
<proteinExistence type="predicted"/>
<feature type="domain" description="Cytoplasmic activation/proliferation-associated protein-1 C term" evidence="2">
    <location>
        <begin position="234"/>
        <end position="288"/>
    </location>
</feature>
<name>A0A8T2K5N3_9PIPI</name>
<reference evidence="3" key="1">
    <citation type="thesis" date="2020" institute="ProQuest LLC" country="789 East Eisenhower Parkway, Ann Arbor, MI, USA">
        <title>Comparative Genomics and Chromosome Evolution.</title>
        <authorList>
            <person name="Mudd A.B."/>
        </authorList>
    </citation>
    <scope>NUCLEOTIDE SEQUENCE</scope>
    <source>
        <strain evidence="3">Female2</strain>
        <tissue evidence="3">Blood</tissue>
    </source>
</reference>
<dbReference type="InterPro" id="IPR028816">
    <property type="entry name" value="Caprin"/>
</dbReference>